<organism evidence="1 2">
    <name type="scientific">Amycolatopsis albispora</name>
    <dbReference type="NCBI Taxonomy" id="1804986"/>
    <lineage>
        <taxon>Bacteria</taxon>
        <taxon>Bacillati</taxon>
        <taxon>Actinomycetota</taxon>
        <taxon>Actinomycetes</taxon>
        <taxon>Pseudonocardiales</taxon>
        <taxon>Pseudonocardiaceae</taxon>
        <taxon>Amycolatopsis</taxon>
    </lineage>
</organism>
<reference evidence="1 2" key="1">
    <citation type="submission" date="2016-04" db="EMBL/GenBank/DDBJ databases">
        <title>Complete genome sequence and analysis of deep-sea sediment isolate, Amycolatopsis sp. WP1.</title>
        <authorList>
            <person name="Wang H."/>
            <person name="Chen S."/>
            <person name="Wu Q."/>
        </authorList>
    </citation>
    <scope>NUCLEOTIDE SEQUENCE [LARGE SCALE GENOMIC DNA]</scope>
    <source>
        <strain evidence="1 2">WP1</strain>
    </source>
</reference>
<dbReference type="AlphaFoldDB" id="A0A344LB41"/>
<evidence type="ECO:0000313" key="2">
    <source>
        <dbReference type="Proteomes" id="UP000250434"/>
    </source>
</evidence>
<protein>
    <submittedName>
        <fullName evidence="1">Uncharacterized protein</fullName>
    </submittedName>
</protein>
<name>A0A344LB41_9PSEU</name>
<dbReference type="KEGG" id="aab:A4R43_24485"/>
<dbReference type="OrthoDB" id="3431161at2"/>
<dbReference type="Proteomes" id="UP000250434">
    <property type="component" value="Chromosome"/>
</dbReference>
<keyword evidence="2" id="KW-1185">Reference proteome</keyword>
<proteinExistence type="predicted"/>
<dbReference type="EMBL" id="CP015163">
    <property type="protein sequence ID" value="AXB45265.1"/>
    <property type="molecule type" value="Genomic_DNA"/>
</dbReference>
<sequence>MKVFETTLRSQVSDVQQKLAAAQRAGLEYESHLHGARIQDLLDLGARHGIDTGTWVDPTLLDSVSLAS</sequence>
<dbReference type="RefSeq" id="WP_113694525.1">
    <property type="nucleotide sequence ID" value="NZ_CP015163.1"/>
</dbReference>
<gene>
    <name evidence="1" type="ORF">A4R43_24485</name>
</gene>
<accession>A0A344LB41</accession>
<evidence type="ECO:0000313" key="1">
    <source>
        <dbReference type="EMBL" id="AXB45265.1"/>
    </source>
</evidence>